<protein>
    <recommendedName>
        <fullName evidence="2">Antitoxin</fullName>
    </recommendedName>
</protein>
<dbReference type="AlphaFoldDB" id="A0A4R4JB43"/>
<evidence type="ECO:0000256" key="2">
    <source>
        <dbReference type="RuleBase" id="RU362080"/>
    </source>
</evidence>
<evidence type="ECO:0000313" key="4">
    <source>
        <dbReference type="Proteomes" id="UP000295598"/>
    </source>
</evidence>
<dbReference type="Proteomes" id="UP000295598">
    <property type="component" value="Unassembled WGS sequence"/>
</dbReference>
<reference evidence="3 4" key="1">
    <citation type="journal article" date="2019" name="Int. J. Syst. Evol. Microbiol.">
        <title>Photorhabdus khanii subsp. guanajuatensis subsp. nov., isolated from Heterorhabditis atacamensis, and Photorhabdus luminescens subsp. mexicana subsp. nov., isolated from Heterorhabditis mexicana entomopathogenic nematodes.</title>
        <authorList>
            <person name="Machado R.A.R."/>
            <person name="Bruno P."/>
            <person name="Arce C.C.M."/>
            <person name="Liechti N."/>
            <person name="Kohler A."/>
            <person name="Bernal J."/>
            <person name="Bruggmann R."/>
            <person name="Turlings T.C.J."/>
        </authorList>
    </citation>
    <scope>NUCLEOTIDE SEQUENCE [LARGE SCALE GENOMIC DNA]</scope>
    <source>
        <strain evidence="3 4">MEX20-17</strain>
    </source>
</reference>
<dbReference type="InterPro" id="IPR006442">
    <property type="entry name" value="Antitoxin_Phd/YefM"/>
</dbReference>
<evidence type="ECO:0000313" key="3">
    <source>
        <dbReference type="EMBL" id="TDB51277.1"/>
    </source>
</evidence>
<evidence type="ECO:0000256" key="1">
    <source>
        <dbReference type="ARBA" id="ARBA00009981"/>
    </source>
</evidence>
<dbReference type="NCBIfam" id="TIGR01552">
    <property type="entry name" value="phd_fam"/>
    <property type="match status" value="1"/>
</dbReference>
<dbReference type="InterPro" id="IPR036165">
    <property type="entry name" value="YefM-like_sf"/>
</dbReference>
<gene>
    <name evidence="3" type="ORF">C5467_17210</name>
</gene>
<dbReference type="SUPFAM" id="SSF143120">
    <property type="entry name" value="YefM-like"/>
    <property type="match status" value="1"/>
</dbReference>
<organism evidence="3 4">
    <name type="scientific">Photorhabdus khanii subsp. guanajuatensis</name>
    <dbReference type="NCBI Taxonomy" id="2100166"/>
    <lineage>
        <taxon>Bacteria</taxon>
        <taxon>Pseudomonadati</taxon>
        <taxon>Pseudomonadota</taxon>
        <taxon>Gammaproteobacteria</taxon>
        <taxon>Enterobacterales</taxon>
        <taxon>Morganellaceae</taxon>
        <taxon>Photorhabdus</taxon>
    </lineage>
</organism>
<dbReference type="RefSeq" id="WP_132355442.1">
    <property type="nucleotide sequence ID" value="NZ_CAWOJO010000033.1"/>
</dbReference>
<name>A0A4R4JB43_9GAMM</name>
<dbReference type="Gene3D" id="3.40.1620.10">
    <property type="entry name" value="YefM-like domain"/>
    <property type="match status" value="1"/>
</dbReference>
<sequence>MSITTLSSRELNQDVSRAKKAAKSGPVFITDRGKPAYVLLTIEEYQRITKQRRNIADALAMPGVEDIEFDPAQATITLGFSEFLYVDVIFRESSLCHIEEI</sequence>
<dbReference type="EMBL" id="PUJY01000033">
    <property type="protein sequence ID" value="TDB51277.1"/>
    <property type="molecule type" value="Genomic_DNA"/>
</dbReference>
<dbReference type="Pfam" id="PF02604">
    <property type="entry name" value="PhdYeFM_antitox"/>
    <property type="match status" value="1"/>
</dbReference>
<comment type="caution">
    <text evidence="3">The sequence shown here is derived from an EMBL/GenBank/DDBJ whole genome shotgun (WGS) entry which is preliminary data.</text>
</comment>
<accession>A0A4R4JB43</accession>
<comment type="function">
    <text evidence="2">Antitoxin component of a type II toxin-antitoxin (TA) system.</text>
</comment>
<comment type="similarity">
    <text evidence="1 2">Belongs to the phD/YefM antitoxin family.</text>
</comment>
<proteinExistence type="inferred from homology"/>